<dbReference type="Gene3D" id="3.40.50.300">
    <property type="entry name" value="P-loop containing nucleotide triphosphate hydrolases"/>
    <property type="match status" value="1"/>
</dbReference>
<reference evidence="1 2" key="1">
    <citation type="submission" date="2017-04" db="EMBL/GenBank/DDBJ databases">
        <authorList>
            <person name="Afonso C.L."/>
            <person name="Miller P.J."/>
            <person name="Scott M.A."/>
            <person name="Spackman E."/>
            <person name="Goraichik I."/>
            <person name="Dimitrov K.M."/>
            <person name="Suarez D.L."/>
            <person name="Swayne D.E."/>
        </authorList>
    </citation>
    <scope>NUCLEOTIDE SEQUENCE [LARGE SCALE GENOMIC DNA]</scope>
    <source>
        <strain evidence="1 2">USBA 355</strain>
    </source>
</reference>
<name>A0A1Y6CFZ1_9PROT</name>
<dbReference type="STRING" id="560819.SAMN05428998_12459"/>
<dbReference type="AlphaFoldDB" id="A0A1Y6CFZ1"/>
<accession>A0A1Y6CFZ1</accession>
<evidence type="ECO:0008006" key="3">
    <source>
        <dbReference type="Google" id="ProtNLM"/>
    </source>
</evidence>
<proteinExistence type="predicted"/>
<dbReference type="EMBL" id="FWZX01000024">
    <property type="protein sequence ID" value="SMF62966.1"/>
    <property type="molecule type" value="Genomic_DNA"/>
</dbReference>
<evidence type="ECO:0000313" key="2">
    <source>
        <dbReference type="Proteomes" id="UP000192917"/>
    </source>
</evidence>
<dbReference type="RefSeq" id="WP_159460300.1">
    <property type="nucleotide sequence ID" value="NZ_FWZX01000024.1"/>
</dbReference>
<dbReference type="SUPFAM" id="SSF53795">
    <property type="entry name" value="PEP carboxykinase-like"/>
    <property type="match status" value="1"/>
</dbReference>
<protein>
    <recommendedName>
        <fullName evidence="3">Hpr(Ser) kinase/phosphatase</fullName>
    </recommendedName>
</protein>
<dbReference type="InterPro" id="IPR027417">
    <property type="entry name" value="P-loop_NTPase"/>
</dbReference>
<dbReference type="Proteomes" id="UP000192917">
    <property type="component" value="Unassembled WGS sequence"/>
</dbReference>
<gene>
    <name evidence="1" type="ORF">SAMN05428998_12459</name>
</gene>
<sequence length="302" mass="30479">MTATALKLSERYRLSAGGLPPDAGVALSAELPDAVAALISACLPGWSLAAERPAPDAPDLAVSAVPGGFEVRHDLLPGGCFEAGSPLEAANAVAGAATGAWIRAQPGWVQLHAAGVELAGRLTLLLGASGAGKSTLALEFAAAGRRLFGDDRLAVVLPPAGTADRAPEAVALGVGPKLRRPLPAAASAALRRLAEAHTARASETVALVALPAALLARPGERLPVARLVLLERRGGEGGEVPPGLAPAEAPAVLRALLPNALAPCLGPVELLAWAQRLVGLLPCLRLGYREGSEAMALLEDAP</sequence>
<evidence type="ECO:0000313" key="1">
    <source>
        <dbReference type="EMBL" id="SMF62966.1"/>
    </source>
</evidence>
<keyword evidence="2" id="KW-1185">Reference proteome</keyword>
<organism evidence="1 2">
    <name type="scientific">Tistlia consotensis USBA 355</name>
    <dbReference type="NCBI Taxonomy" id="560819"/>
    <lineage>
        <taxon>Bacteria</taxon>
        <taxon>Pseudomonadati</taxon>
        <taxon>Pseudomonadota</taxon>
        <taxon>Alphaproteobacteria</taxon>
        <taxon>Rhodospirillales</taxon>
        <taxon>Rhodovibrionaceae</taxon>
        <taxon>Tistlia</taxon>
    </lineage>
</organism>